<sequence length="63" mass="7356">NGKQRMANGELKAMANDEWRMANGDGERRMTHGKWQTANGERRMTHGKWQTANGERRMTHGEW</sequence>
<dbReference type="Proteomes" id="UP000053647">
    <property type="component" value="Unassembled WGS sequence"/>
</dbReference>
<dbReference type="EMBL" id="KN820807">
    <property type="protein sequence ID" value="KIJ05664.1"/>
    <property type="molecule type" value="Genomic_DNA"/>
</dbReference>
<feature type="non-terminal residue" evidence="2">
    <location>
        <position position="1"/>
    </location>
</feature>
<reference evidence="2 3" key="1">
    <citation type="submission" date="2014-06" db="EMBL/GenBank/DDBJ databases">
        <authorList>
            <consortium name="DOE Joint Genome Institute"/>
            <person name="Kuo A."/>
            <person name="Kohler A."/>
            <person name="Nagy L.G."/>
            <person name="Floudas D."/>
            <person name="Copeland A."/>
            <person name="Barry K.W."/>
            <person name="Cichocki N."/>
            <person name="Veneault-Fourrey C."/>
            <person name="LaButti K."/>
            <person name="Lindquist E.A."/>
            <person name="Lipzen A."/>
            <person name="Lundell T."/>
            <person name="Morin E."/>
            <person name="Murat C."/>
            <person name="Sun H."/>
            <person name="Tunlid A."/>
            <person name="Henrissat B."/>
            <person name="Grigoriev I.V."/>
            <person name="Hibbett D.S."/>
            <person name="Martin F."/>
            <person name="Nordberg H.P."/>
            <person name="Cantor M.N."/>
            <person name="Hua S.X."/>
        </authorList>
    </citation>
    <scope>NUCLEOTIDE SEQUENCE [LARGE SCALE GENOMIC DNA]</scope>
    <source>
        <strain evidence="2 3">ATCC 200175</strain>
    </source>
</reference>
<gene>
    <name evidence="2" type="ORF">PAXINDRAFT_42977</name>
</gene>
<proteinExistence type="predicted"/>
<name>A0A0C9SM71_PAXIN</name>
<keyword evidence="3" id="KW-1185">Reference proteome</keyword>
<reference evidence="3" key="2">
    <citation type="submission" date="2015-01" db="EMBL/GenBank/DDBJ databases">
        <title>Evolutionary Origins and Diversification of the Mycorrhizal Mutualists.</title>
        <authorList>
            <consortium name="DOE Joint Genome Institute"/>
            <consortium name="Mycorrhizal Genomics Consortium"/>
            <person name="Kohler A."/>
            <person name="Kuo A."/>
            <person name="Nagy L.G."/>
            <person name="Floudas D."/>
            <person name="Copeland A."/>
            <person name="Barry K.W."/>
            <person name="Cichocki N."/>
            <person name="Veneault-Fourrey C."/>
            <person name="LaButti K."/>
            <person name="Lindquist E.A."/>
            <person name="Lipzen A."/>
            <person name="Lundell T."/>
            <person name="Morin E."/>
            <person name="Murat C."/>
            <person name="Riley R."/>
            <person name="Ohm R."/>
            <person name="Sun H."/>
            <person name="Tunlid A."/>
            <person name="Henrissat B."/>
            <person name="Grigoriev I.V."/>
            <person name="Hibbett D.S."/>
            <person name="Martin F."/>
        </authorList>
    </citation>
    <scope>NUCLEOTIDE SEQUENCE [LARGE SCALE GENOMIC DNA]</scope>
    <source>
        <strain evidence="3">ATCC 200175</strain>
    </source>
</reference>
<feature type="non-terminal residue" evidence="2">
    <location>
        <position position="63"/>
    </location>
</feature>
<evidence type="ECO:0000256" key="1">
    <source>
        <dbReference type="SAM" id="MobiDB-lite"/>
    </source>
</evidence>
<feature type="region of interest" description="Disordered" evidence="1">
    <location>
        <begin position="21"/>
        <end position="63"/>
    </location>
</feature>
<evidence type="ECO:0000313" key="3">
    <source>
        <dbReference type="Proteomes" id="UP000053647"/>
    </source>
</evidence>
<feature type="compositionally biased region" description="Basic and acidic residues" evidence="1">
    <location>
        <begin position="21"/>
        <end position="30"/>
    </location>
</feature>
<protein>
    <submittedName>
        <fullName evidence="2">Uncharacterized protein</fullName>
    </submittedName>
</protein>
<dbReference type="AlphaFoldDB" id="A0A0C9SM71"/>
<dbReference type="HOGENOM" id="CLU_174244_4_0_1"/>
<organism evidence="2 3">
    <name type="scientific">Paxillus involutus ATCC 200175</name>
    <dbReference type="NCBI Taxonomy" id="664439"/>
    <lineage>
        <taxon>Eukaryota</taxon>
        <taxon>Fungi</taxon>
        <taxon>Dikarya</taxon>
        <taxon>Basidiomycota</taxon>
        <taxon>Agaricomycotina</taxon>
        <taxon>Agaricomycetes</taxon>
        <taxon>Agaricomycetidae</taxon>
        <taxon>Boletales</taxon>
        <taxon>Paxilineae</taxon>
        <taxon>Paxillaceae</taxon>
        <taxon>Paxillus</taxon>
    </lineage>
</organism>
<evidence type="ECO:0000313" key="2">
    <source>
        <dbReference type="EMBL" id="KIJ05664.1"/>
    </source>
</evidence>
<feature type="compositionally biased region" description="Basic and acidic residues" evidence="1">
    <location>
        <begin position="54"/>
        <end position="63"/>
    </location>
</feature>
<accession>A0A0C9SM71</accession>